<feature type="region of interest" description="Disordered" evidence="10">
    <location>
        <begin position="1"/>
        <end position="29"/>
    </location>
</feature>
<dbReference type="PANTHER" id="PTHR33446">
    <property type="entry name" value="PROTEIN TONB-RELATED"/>
    <property type="match status" value="1"/>
</dbReference>
<dbReference type="InterPro" id="IPR006260">
    <property type="entry name" value="TonB/TolA_C"/>
</dbReference>
<sequence length="227" mass="25127">MVEGQGYYNTFSSTEEEIKKGDESNLEKEQLPSFPGGLKAFHDYLTYRVHINKDSLPPPFSLDLLFTIDKSGEVILDSIVGELQSSGTLRSILENSPKWVPATQNGLPVSVAFKQDLTYKTITKPENVVQAEPIGGIQAFYDYISVELENKYPKQAQRFGIEGIVYVQCDVETDGSVTNVSVIKGIGGGCDEVASEVVKNSPKWHPAKENGEVVRSQRVIPIRFILN</sequence>
<name>A0A2T4DTH6_9BACT</name>
<dbReference type="EMBL" id="PYVU01000026">
    <property type="protein sequence ID" value="PTB97066.1"/>
    <property type="molecule type" value="Genomic_DNA"/>
</dbReference>
<dbReference type="GO" id="GO:0015891">
    <property type="term" value="P:siderophore transport"/>
    <property type="evidence" value="ECO:0007669"/>
    <property type="project" value="InterPro"/>
</dbReference>
<feature type="compositionally biased region" description="Basic and acidic residues" evidence="10">
    <location>
        <begin position="16"/>
        <end position="29"/>
    </location>
</feature>
<dbReference type="Gene3D" id="3.30.1150.10">
    <property type="match status" value="1"/>
</dbReference>
<evidence type="ECO:0000256" key="5">
    <source>
        <dbReference type="ARBA" id="ARBA00022519"/>
    </source>
</evidence>
<evidence type="ECO:0000256" key="4">
    <source>
        <dbReference type="ARBA" id="ARBA00022475"/>
    </source>
</evidence>
<dbReference type="NCBIfam" id="TIGR01352">
    <property type="entry name" value="tonB_Cterm"/>
    <property type="match status" value="1"/>
</dbReference>
<dbReference type="GO" id="GO:0031992">
    <property type="term" value="F:energy transducer activity"/>
    <property type="evidence" value="ECO:0007669"/>
    <property type="project" value="InterPro"/>
</dbReference>
<keyword evidence="3" id="KW-0813">Transport</keyword>
<evidence type="ECO:0000256" key="3">
    <source>
        <dbReference type="ARBA" id="ARBA00022448"/>
    </source>
</evidence>
<keyword evidence="9" id="KW-0472">Membrane</keyword>
<evidence type="ECO:0000256" key="7">
    <source>
        <dbReference type="ARBA" id="ARBA00022927"/>
    </source>
</evidence>
<keyword evidence="7" id="KW-0653">Protein transport</keyword>
<dbReference type="InterPro" id="IPR037682">
    <property type="entry name" value="TonB_C"/>
</dbReference>
<dbReference type="InterPro" id="IPR003538">
    <property type="entry name" value="TonB"/>
</dbReference>
<dbReference type="Proteomes" id="UP000240608">
    <property type="component" value="Unassembled WGS sequence"/>
</dbReference>
<dbReference type="Pfam" id="PF03544">
    <property type="entry name" value="TonB_C"/>
    <property type="match status" value="1"/>
</dbReference>
<dbReference type="PANTHER" id="PTHR33446:SF2">
    <property type="entry name" value="PROTEIN TONB"/>
    <property type="match status" value="1"/>
</dbReference>
<evidence type="ECO:0000256" key="6">
    <source>
        <dbReference type="ARBA" id="ARBA00022692"/>
    </source>
</evidence>
<evidence type="ECO:0000256" key="2">
    <source>
        <dbReference type="ARBA" id="ARBA00006555"/>
    </source>
</evidence>
<dbReference type="SUPFAM" id="SSF74653">
    <property type="entry name" value="TolA/TonB C-terminal domain"/>
    <property type="match status" value="1"/>
</dbReference>
<dbReference type="GO" id="GO:0098797">
    <property type="term" value="C:plasma membrane protein complex"/>
    <property type="evidence" value="ECO:0007669"/>
    <property type="project" value="TreeGrafter"/>
</dbReference>
<dbReference type="PRINTS" id="PR01374">
    <property type="entry name" value="TONBPROTEIN"/>
</dbReference>
<dbReference type="AlphaFoldDB" id="A0A2T4DTH6"/>
<protein>
    <recommendedName>
        <fullName evidence="11">TonB C-terminal domain-containing protein</fullName>
    </recommendedName>
</protein>
<evidence type="ECO:0000259" key="11">
    <source>
        <dbReference type="PROSITE" id="PS52015"/>
    </source>
</evidence>
<comment type="caution">
    <text evidence="12">The sequence shown here is derived from an EMBL/GenBank/DDBJ whole genome shotgun (WGS) entry which is preliminary data.</text>
</comment>
<accession>A0A2T4DTH6</accession>
<organism evidence="12 13">
    <name type="scientific">Marivirga lumbricoides</name>
    <dbReference type="NCBI Taxonomy" id="1046115"/>
    <lineage>
        <taxon>Bacteria</taxon>
        <taxon>Pseudomonadati</taxon>
        <taxon>Bacteroidota</taxon>
        <taxon>Cytophagia</taxon>
        <taxon>Cytophagales</taxon>
        <taxon>Marivirgaceae</taxon>
        <taxon>Marivirga</taxon>
    </lineage>
</organism>
<reference evidence="12 13" key="1">
    <citation type="submission" date="2018-03" db="EMBL/GenBank/DDBJ databases">
        <title>Cross-interface Injection: A General Nanoliter Liquid Handling Method Applied to Single Cells Genome Amplification Automated Nanoliter Liquid Handling Applied to Single Cell Multiple Displacement Amplification.</title>
        <authorList>
            <person name="Yun J."/>
            <person name="Xu P."/>
            <person name="Xu J."/>
            <person name="Dai X."/>
            <person name="Wang Y."/>
            <person name="Zheng X."/>
            <person name="Cao C."/>
            <person name="Yi Q."/>
            <person name="Zhu Y."/>
            <person name="Wang L."/>
            <person name="Dong Z."/>
            <person name="Huang Y."/>
            <person name="Huang L."/>
            <person name="Du W."/>
        </authorList>
    </citation>
    <scope>NUCLEOTIDE SEQUENCE [LARGE SCALE GENOMIC DNA]</scope>
    <source>
        <strain evidence="12 13">Z-D1-2</strain>
    </source>
</reference>
<keyword evidence="6" id="KW-0812">Transmembrane</keyword>
<feature type="domain" description="TonB C-terminal" evidence="11">
    <location>
        <begin position="137"/>
        <end position="227"/>
    </location>
</feature>
<proteinExistence type="inferred from homology"/>
<evidence type="ECO:0000256" key="8">
    <source>
        <dbReference type="ARBA" id="ARBA00022989"/>
    </source>
</evidence>
<gene>
    <name evidence="12" type="ORF">C9994_04600</name>
</gene>
<evidence type="ECO:0000313" key="13">
    <source>
        <dbReference type="Proteomes" id="UP000240608"/>
    </source>
</evidence>
<dbReference type="GO" id="GO:0015031">
    <property type="term" value="P:protein transport"/>
    <property type="evidence" value="ECO:0007669"/>
    <property type="project" value="UniProtKB-KW"/>
</dbReference>
<keyword evidence="4" id="KW-1003">Cell membrane</keyword>
<evidence type="ECO:0000313" key="12">
    <source>
        <dbReference type="EMBL" id="PTB97066.1"/>
    </source>
</evidence>
<comment type="similarity">
    <text evidence="2">Belongs to the TonB family.</text>
</comment>
<evidence type="ECO:0000256" key="10">
    <source>
        <dbReference type="SAM" id="MobiDB-lite"/>
    </source>
</evidence>
<keyword evidence="5" id="KW-0997">Cell inner membrane</keyword>
<comment type="subcellular location">
    <subcellularLocation>
        <location evidence="1">Cell inner membrane</location>
        <topology evidence="1">Single-pass membrane protein</topology>
        <orientation evidence="1">Periplasmic side</orientation>
    </subcellularLocation>
</comment>
<evidence type="ECO:0000256" key="9">
    <source>
        <dbReference type="ARBA" id="ARBA00023136"/>
    </source>
</evidence>
<evidence type="ECO:0000256" key="1">
    <source>
        <dbReference type="ARBA" id="ARBA00004383"/>
    </source>
</evidence>
<dbReference type="InterPro" id="IPR051045">
    <property type="entry name" value="TonB-dependent_transducer"/>
</dbReference>
<keyword evidence="8" id="KW-1133">Transmembrane helix</keyword>
<dbReference type="PROSITE" id="PS52015">
    <property type="entry name" value="TONB_CTD"/>
    <property type="match status" value="1"/>
</dbReference>
<dbReference type="GO" id="GO:0055085">
    <property type="term" value="P:transmembrane transport"/>
    <property type="evidence" value="ECO:0007669"/>
    <property type="project" value="InterPro"/>
</dbReference>
<dbReference type="GO" id="GO:0030288">
    <property type="term" value="C:outer membrane-bounded periplasmic space"/>
    <property type="evidence" value="ECO:0007669"/>
    <property type="project" value="InterPro"/>
</dbReference>